<feature type="region of interest" description="Disordered" evidence="2">
    <location>
        <begin position="252"/>
        <end position="280"/>
    </location>
</feature>
<dbReference type="SMR" id="A0AAE9J3E9"/>
<keyword evidence="6" id="KW-1185">Reference proteome</keyword>
<feature type="region of interest" description="Disordered" evidence="2">
    <location>
        <begin position="479"/>
        <end position="510"/>
    </location>
</feature>
<dbReference type="KEGG" id="cbr:CBG_24501"/>
<feature type="region of interest" description="Disordered" evidence="2">
    <location>
        <begin position="1"/>
        <end position="109"/>
    </location>
</feature>
<dbReference type="EMBL" id="CP090891">
    <property type="protein sequence ID" value="ULU11041.1"/>
    <property type="molecule type" value="Genomic_DNA"/>
</dbReference>
<protein>
    <submittedName>
        <fullName evidence="4">Uncharacterized protein</fullName>
    </submittedName>
</protein>
<feature type="coiled-coil region" evidence="1">
    <location>
        <begin position="334"/>
        <end position="460"/>
    </location>
</feature>
<keyword evidence="1" id="KW-0175">Coiled coil</keyword>
<accession>A0AAE9J3E9</accession>
<dbReference type="Proteomes" id="UP000827892">
    <property type="component" value="Chromosome I"/>
</dbReference>
<gene>
    <name evidence="3" type="ORF">L3Y34_014923</name>
    <name evidence="4" type="ORF">L5515_001002</name>
</gene>
<feature type="compositionally biased region" description="Acidic residues" evidence="2">
    <location>
        <begin position="1"/>
        <end position="11"/>
    </location>
</feature>
<dbReference type="OMA" id="EFRLRWY"/>
<evidence type="ECO:0000313" key="5">
    <source>
        <dbReference type="Proteomes" id="UP000827892"/>
    </source>
</evidence>
<dbReference type="AlphaFoldDB" id="A0AAE9J3E9"/>
<sequence length="761" mass="87013">MLPSENGDEDQGSQKPKRAYLRKGEGTARFRMTRRSAPLTSSPAINLPRFTPTNSAPSSARTIDSGIPHDDDTRPPTTASLPLDQPSVLESHDSGNRSESNERREEDNVEVVSAMQSYVPGDRSSSVLETCSKVSEEATQLRAEADRITAQANFINSMKSVSITPSSYSSNISGPIYQSTPKGSLRHDDLSDDPTFLPPPLVPPRNHSPQTLSSLASSGSLDTPQARPLAGNRLNMMVQNEAQTGISLLNNPRRQPMLPAHHHPSQKENVPERKAPSEHVYDEPLQIQRPHRRNREEQRQKHNLMLQLRDTIAHLDYASECVWSTRKKQEEAYAKRMKELEEDFESKMQMIQEDNTSEEERLKRERRDIERDRKILQKGIGEREKEHTQMIAKLREKLSNSESQNAKLRQDKRAVEEKMKKFIEENEKLTKDLNRNRATCQRLEKHIKQLRTEKEKDDREKEMFAKVAMNRKAAASGIATGSAASSRLPSVSSLASSMKTGSTGKGRTVSFADDEPEEQTLEAGEETMQPEFIMRPYETKQSRFGTSTMYRDSIGETTRVTSTIANGLLFEYSNGDFRWMNRQNSVEIYRIAVDKSIIVNLLQYNISFIYFFQRQLEVWRPGNNTTLISVKRREVRTELHCENGTYYTEMFDRNGRYVTKDFCRPEVFKDIPPGSACSYRDGGTRYVEYTAPEDFELVEPEYRLRWYQGKVMVCKIIKRPRCNEKTLRVQVDVTTGSGILEEVESQLKDGQSQKTTVFPWS</sequence>
<evidence type="ECO:0000313" key="4">
    <source>
        <dbReference type="EMBL" id="UMM12001.1"/>
    </source>
</evidence>
<evidence type="ECO:0000313" key="3">
    <source>
        <dbReference type="EMBL" id="ULU11041.1"/>
    </source>
</evidence>
<feature type="compositionally biased region" description="Basic and acidic residues" evidence="2">
    <location>
        <begin position="265"/>
        <end position="280"/>
    </location>
</feature>
<proteinExistence type="predicted"/>
<feature type="compositionally biased region" description="Basic and acidic residues" evidence="2">
    <location>
        <begin position="90"/>
        <end position="106"/>
    </location>
</feature>
<feature type="compositionally biased region" description="Low complexity" evidence="2">
    <location>
        <begin position="164"/>
        <end position="173"/>
    </location>
</feature>
<dbReference type="EMBL" id="CP092620">
    <property type="protein sequence ID" value="UMM12002.1"/>
    <property type="molecule type" value="Genomic_DNA"/>
</dbReference>
<name>A0AAE9J3E9_CAEBR</name>
<feature type="compositionally biased region" description="Polar residues" evidence="2">
    <location>
        <begin position="210"/>
        <end position="223"/>
    </location>
</feature>
<dbReference type="Proteomes" id="UP000829354">
    <property type="component" value="Chromosome I"/>
</dbReference>
<organism evidence="4 6">
    <name type="scientific">Caenorhabditis briggsae</name>
    <dbReference type="NCBI Taxonomy" id="6238"/>
    <lineage>
        <taxon>Eukaryota</taxon>
        <taxon>Metazoa</taxon>
        <taxon>Ecdysozoa</taxon>
        <taxon>Nematoda</taxon>
        <taxon>Chromadorea</taxon>
        <taxon>Rhabditida</taxon>
        <taxon>Rhabditina</taxon>
        <taxon>Rhabditomorpha</taxon>
        <taxon>Rhabditoidea</taxon>
        <taxon>Rhabditidae</taxon>
        <taxon>Peloderinae</taxon>
        <taxon>Caenorhabditis</taxon>
    </lineage>
</organism>
<feature type="compositionally biased region" description="Low complexity" evidence="2">
    <location>
        <begin position="479"/>
        <end position="497"/>
    </location>
</feature>
<reference evidence="3 5" key="2">
    <citation type="submission" date="2022-05" db="EMBL/GenBank/DDBJ databases">
        <title>Chromosome-level reference genomes for two strains of Caenorhabditis briggsae: an improved platform for comparative genomics.</title>
        <authorList>
            <person name="Stevens L."/>
            <person name="Andersen E.C."/>
        </authorList>
    </citation>
    <scope>NUCLEOTIDE SEQUENCE [LARGE SCALE GENOMIC DNA]</scope>
    <source>
        <strain evidence="3">QX1410_ONT</strain>
        <tissue evidence="3">Whole-organism</tissue>
    </source>
</reference>
<feature type="region of interest" description="Disordered" evidence="2">
    <location>
        <begin position="164"/>
        <end position="228"/>
    </location>
</feature>
<dbReference type="EMBL" id="CP092620">
    <property type="protein sequence ID" value="UMM12001.1"/>
    <property type="molecule type" value="Genomic_DNA"/>
</dbReference>
<evidence type="ECO:0000256" key="1">
    <source>
        <dbReference type="SAM" id="Coils"/>
    </source>
</evidence>
<evidence type="ECO:0000256" key="2">
    <source>
        <dbReference type="SAM" id="MobiDB-lite"/>
    </source>
</evidence>
<evidence type="ECO:0000313" key="6">
    <source>
        <dbReference type="Proteomes" id="UP000829354"/>
    </source>
</evidence>
<reference evidence="4 6" key="1">
    <citation type="submission" date="2022-04" db="EMBL/GenBank/DDBJ databases">
        <title>Chromosome-level reference genomes for two strains of Caenorhabditis briggsae: an improved platform for comparative genomics.</title>
        <authorList>
            <person name="Stevens L."/>
            <person name="Andersen E."/>
        </authorList>
    </citation>
    <scope>NUCLEOTIDE SEQUENCE [LARGE SCALE GENOMIC DNA]</scope>
    <source>
        <strain evidence="4">VX34</strain>
        <tissue evidence="4">Whole-organism</tissue>
    </source>
</reference>
<feature type="compositionally biased region" description="Polar residues" evidence="2">
    <location>
        <begin position="51"/>
        <end position="62"/>
    </location>
</feature>